<organism evidence="2 3">
    <name type="scientific">Rhizopus delemar (strain RA 99-880 / ATCC MYA-4621 / FGSC 9543 / NRRL 43880)</name>
    <name type="common">Mucormycosis agent</name>
    <name type="synonym">Rhizopus arrhizus var. delemar</name>
    <dbReference type="NCBI Taxonomy" id="246409"/>
    <lineage>
        <taxon>Eukaryota</taxon>
        <taxon>Fungi</taxon>
        <taxon>Fungi incertae sedis</taxon>
        <taxon>Mucoromycota</taxon>
        <taxon>Mucoromycotina</taxon>
        <taxon>Mucoromycetes</taxon>
        <taxon>Mucorales</taxon>
        <taxon>Mucorineae</taxon>
        <taxon>Rhizopodaceae</taxon>
        <taxon>Rhizopus</taxon>
    </lineage>
</organism>
<name>I1BLV4_RHIO9</name>
<dbReference type="OrthoDB" id="418495at2759"/>
<dbReference type="Gene3D" id="3.40.30.10">
    <property type="entry name" value="Glutaredoxin"/>
    <property type="match status" value="1"/>
</dbReference>
<keyword evidence="3" id="KW-1185">Reference proteome</keyword>
<dbReference type="Pfam" id="PF00462">
    <property type="entry name" value="Glutaredoxin"/>
    <property type="match status" value="1"/>
</dbReference>
<dbReference type="PANTHER" id="PTHR45694:SF18">
    <property type="entry name" value="GLUTAREDOXIN-1-RELATED"/>
    <property type="match status" value="1"/>
</dbReference>
<evidence type="ECO:0000313" key="2">
    <source>
        <dbReference type="EMBL" id="EIE77184.1"/>
    </source>
</evidence>
<dbReference type="PROSITE" id="PS51354">
    <property type="entry name" value="GLUTAREDOXIN_2"/>
    <property type="match status" value="1"/>
</dbReference>
<gene>
    <name evidence="2" type="ORF">RO3G_01888</name>
</gene>
<dbReference type="SUPFAM" id="SSF52833">
    <property type="entry name" value="Thioredoxin-like"/>
    <property type="match status" value="1"/>
</dbReference>
<dbReference type="AlphaFoldDB" id="I1BLV4"/>
<dbReference type="GO" id="GO:0005737">
    <property type="term" value="C:cytoplasm"/>
    <property type="evidence" value="ECO:0007669"/>
    <property type="project" value="TreeGrafter"/>
</dbReference>
<dbReference type="GeneID" id="93608860"/>
<dbReference type="InterPro" id="IPR036249">
    <property type="entry name" value="Thioredoxin-like_sf"/>
</dbReference>
<reference evidence="2 3" key="1">
    <citation type="journal article" date="2009" name="PLoS Genet.">
        <title>Genomic analysis of the basal lineage fungus Rhizopus oryzae reveals a whole-genome duplication.</title>
        <authorList>
            <person name="Ma L.-J."/>
            <person name="Ibrahim A.S."/>
            <person name="Skory C."/>
            <person name="Grabherr M.G."/>
            <person name="Burger G."/>
            <person name="Butler M."/>
            <person name="Elias M."/>
            <person name="Idnurm A."/>
            <person name="Lang B.F."/>
            <person name="Sone T."/>
            <person name="Abe A."/>
            <person name="Calvo S.E."/>
            <person name="Corrochano L.M."/>
            <person name="Engels R."/>
            <person name="Fu J."/>
            <person name="Hansberg W."/>
            <person name="Kim J.-M."/>
            <person name="Kodira C.D."/>
            <person name="Koehrsen M.J."/>
            <person name="Liu B."/>
            <person name="Miranda-Saavedra D."/>
            <person name="O'Leary S."/>
            <person name="Ortiz-Castellanos L."/>
            <person name="Poulter R."/>
            <person name="Rodriguez-Romero J."/>
            <person name="Ruiz-Herrera J."/>
            <person name="Shen Y.-Q."/>
            <person name="Zeng Q."/>
            <person name="Galagan J."/>
            <person name="Birren B.W."/>
            <person name="Cuomo C.A."/>
            <person name="Wickes B.L."/>
        </authorList>
    </citation>
    <scope>NUCLEOTIDE SEQUENCE [LARGE SCALE GENOMIC DNA]</scope>
    <source>
        <strain evidence="3">RA 99-880 / ATCC MYA-4621 / FGSC 9543 / NRRL 43880</strain>
    </source>
</reference>
<dbReference type="RefSeq" id="XP_067512580.1">
    <property type="nucleotide sequence ID" value="XM_067656479.1"/>
</dbReference>
<dbReference type="VEuPathDB" id="FungiDB:RO3G_01888"/>
<dbReference type="PANTHER" id="PTHR45694">
    <property type="entry name" value="GLUTAREDOXIN 2"/>
    <property type="match status" value="1"/>
</dbReference>
<dbReference type="GO" id="GO:0034599">
    <property type="term" value="P:cellular response to oxidative stress"/>
    <property type="evidence" value="ECO:0007669"/>
    <property type="project" value="TreeGrafter"/>
</dbReference>
<dbReference type="Proteomes" id="UP000009138">
    <property type="component" value="Unassembled WGS sequence"/>
</dbReference>
<accession>I1BLV4</accession>
<dbReference type="InterPro" id="IPR002109">
    <property type="entry name" value="Glutaredoxin"/>
</dbReference>
<dbReference type="GO" id="GO:0015038">
    <property type="term" value="F:glutathione disulfide oxidoreductase activity"/>
    <property type="evidence" value="ECO:0007669"/>
    <property type="project" value="TreeGrafter"/>
</dbReference>
<dbReference type="OMA" id="YACYELD"/>
<evidence type="ECO:0000259" key="1">
    <source>
        <dbReference type="Pfam" id="PF00462"/>
    </source>
</evidence>
<dbReference type="STRING" id="246409.I1BLV4"/>
<dbReference type="eggNOG" id="KOG1752">
    <property type="taxonomic scope" value="Eukaryota"/>
</dbReference>
<proteinExistence type="predicted"/>
<dbReference type="EMBL" id="CH476732">
    <property type="protein sequence ID" value="EIE77184.1"/>
    <property type="molecule type" value="Genomic_DNA"/>
</dbReference>
<feature type="domain" description="Glutaredoxin" evidence="1">
    <location>
        <begin position="9"/>
        <end position="54"/>
    </location>
</feature>
<evidence type="ECO:0000313" key="3">
    <source>
        <dbReference type="Proteomes" id="UP000009138"/>
    </source>
</evidence>
<dbReference type="InParanoid" id="I1BLV4"/>
<sequence length="75" mass="8289">MAQIERIVEEIIQSNKIAVFSKTYCHDGAAIQQYLLAKTGQRTVPNIFINQKHVGGCDDLMQAISSGNINQLLKA</sequence>
<dbReference type="GO" id="GO:0005634">
    <property type="term" value="C:nucleus"/>
    <property type="evidence" value="ECO:0007669"/>
    <property type="project" value="TreeGrafter"/>
</dbReference>
<protein>
    <recommendedName>
        <fullName evidence="1">Glutaredoxin domain-containing protein</fullName>
    </recommendedName>
</protein>